<feature type="binding site" evidence="8">
    <location>
        <position position="248"/>
    </location>
    <ligand>
        <name>shikimate</name>
        <dbReference type="ChEBI" id="CHEBI:36208"/>
    </ligand>
</feature>
<accession>A0A432Y6V6</accession>
<dbReference type="UniPathway" id="UPA00053">
    <property type="reaction ID" value="UER00087"/>
</dbReference>
<dbReference type="RefSeq" id="WP_126772192.1">
    <property type="nucleotide sequence ID" value="NZ_PIPX01000001.1"/>
</dbReference>
<evidence type="ECO:0000259" key="11">
    <source>
        <dbReference type="Pfam" id="PF18317"/>
    </source>
</evidence>
<evidence type="ECO:0000256" key="6">
    <source>
        <dbReference type="ARBA" id="ARBA00023141"/>
    </source>
</evidence>
<evidence type="ECO:0000256" key="8">
    <source>
        <dbReference type="HAMAP-Rule" id="MF_00222"/>
    </source>
</evidence>
<comment type="pathway">
    <text evidence="1 8">Metabolic intermediate biosynthesis; chorismate biosynthesis; chorismate from D-erythrose 4-phosphate and phosphoenolpyruvate: step 4/7.</text>
</comment>
<dbReference type="GO" id="GO:0019632">
    <property type="term" value="P:shikimate metabolic process"/>
    <property type="evidence" value="ECO:0007669"/>
    <property type="project" value="InterPro"/>
</dbReference>
<reference evidence="13" key="1">
    <citation type="journal article" date="2018" name="Front. Microbiol.">
        <title>Genome-Based Analysis Reveals the Taxonomy and Diversity of the Family Idiomarinaceae.</title>
        <authorList>
            <person name="Liu Y."/>
            <person name="Lai Q."/>
            <person name="Shao Z."/>
        </authorList>
    </citation>
    <scope>NUCLEOTIDE SEQUENCE [LARGE SCALE GENOMIC DNA]</scope>
    <source>
        <strain evidence="13">PO-M2</strain>
    </source>
</reference>
<dbReference type="CDD" id="cd01065">
    <property type="entry name" value="NAD_bind_Shikimate_DH"/>
    <property type="match status" value="1"/>
</dbReference>
<keyword evidence="6 8" id="KW-0057">Aromatic amino acid biosynthesis</keyword>
<comment type="caution">
    <text evidence="8">Lacks conserved residue(s) required for the propagation of feature annotation.</text>
</comment>
<evidence type="ECO:0000256" key="7">
    <source>
        <dbReference type="ARBA" id="ARBA00049442"/>
    </source>
</evidence>
<dbReference type="GO" id="GO:0004764">
    <property type="term" value="F:shikimate 3-dehydrogenase (NADP+) activity"/>
    <property type="evidence" value="ECO:0007669"/>
    <property type="project" value="UniProtKB-UniRule"/>
</dbReference>
<feature type="binding site" evidence="8">
    <location>
        <position position="60"/>
    </location>
    <ligand>
        <name>shikimate</name>
        <dbReference type="ChEBI" id="CHEBI:36208"/>
    </ligand>
</feature>
<dbReference type="NCBIfam" id="TIGR00507">
    <property type="entry name" value="aroE"/>
    <property type="match status" value="1"/>
</dbReference>
<evidence type="ECO:0000256" key="5">
    <source>
        <dbReference type="ARBA" id="ARBA00023002"/>
    </source>
</evidence>
<dbReference type="InterPro" id="IPR006151">
    <property type="entry name" value="Shikm_DH/Glu-tRNA_Rdtase"/>
</dbReference>
<dbReference type="InterPro" id="IPR046346">
    <property type="entry name" value="Aminoacid_DH-like_N_sf"/>
</dbReference>
<sequence length="278" mass="29399">MKFTVFGNPIAHSLSPIIHQQFAKQLRIELEYTRSLASKLGFAEAVAKFFRTGGAGANVTVPFKATAAKLVTHLTPRAARAGAVNTLIPLGRGQLAGDTTDGEGLVRDLQRLLKSADVCCEVLIIGAGGAASSVIEPLQQVGATIVMANRSSAKVTALQQDFGDLQAMSFAELSAPPPTGSNSRPRIIINATSASLTGTELPIHPNWFADSALAYDMMYGRVPTPFLRQAQQAGVEQSADGLGMLVEQAALAFALWHDGQLPNTEVVLPTIRAALEPR</sequence>
<dbReference type="InterPro" id="IPR022893">
    <property type="entry name" value="Shikimate_DH_fam"/>
</dbReference>
<evidence type="ECO:0000256" key="4">
    <source>
        <dbReference type="ARBA" id="ARBA00022857"/>
    </source>
</evidence>
<feature type="binding site" evidence="8">
    <location>
        <begin position="126"/>
        <end position="130"/>
    </location>
    <ligand>
        <name>NADP(+)</name>
        <dbReference type="ChEBI" id="CHEBI:58349"/>
    </ligand>
</feature>
<dbReference type="OrthoDB" id="9776868at2"/>
<proteinExistence type="inferred from homology"/>
<keyword evidence="4 8" id="KW-0521">NADP</keyword>
<dbReference type="InterPro" id="IPR036291">
    <property type="entry name" value="NAD(P)-bd_dom_sf"/>
</dbReference>
<evidence type="ECO:0000259" key="9">
    <source>
        <dbReference type="Pfam" id="PF01488"/>
    </source>
</evidence>
<evidence type="ECO:0000256" key="3">
    <source>
        <dbReference type="ARBA" id="ARBA00022605"/>
    </source>
</evidence>
<evidence type="ECO:0000256" key="2">
    <source>
        <dbReference type="ARBA" id="ARBA00012962"/>
    </source>
</evidence>
<feature type="binding site" evidence="8">
    <location>
        <position position="219"/>
    </location>
    <ligand>
        <name>shikimate</name>
        <dbReference type="ChEBI" id="CHEBI:36208"/>
    </ligand>
</feature>
<dbReference type="FunFam" id="3.40.50.10860:FF:000006">
    <property type="entry name" value="Shikimate dehydrogenase (NADP(+))"/>
    <property type="match status" value="1"/>
</dbReference>
<name>A0A432Y6V6_9GAMM</name>
<dbReference type="Pfam" id="PF18317">
    <property type="entry name" value="SDH_C"/>
    <property type="match status" value="1"/>
</dbReference>
<keyword evidence="3 8" id="KW-0028">Amino-acid biosynthesis</keyword>
<dbReference type="GO" id="GO:0005829">
    <property type="term" value="C:cytosol"/>
    <property type="evidence" value="ECO:0007669"/>
    <property type="project" value="TreeGrafter"/>
</dbReference>
<dbReference type="GO" id="GO:0050661">
    <property type="term" value="F:NADP binding"/>
    <property type="evidence" value="ECO:0007669"/>
    <property type="project" value="InterPro"/>
</dbReference>
<dbReference type="GO" id="GO:0009073">
    <property type="term" value="P:aromatic amino acid family biosynthetic process"/>
    <property type="evidence" value="ECO:0007669"/>
    <property type="project" value="UniProtKB-KW"/>
</dbReference>
<dbReference type="Gene3D" id="3.40.50.720">
    <property type="entry name" value="NAD(P)-binding Rossmann-like Domain"/>
    <property type="match status" value="1"/>
</dbReference>
<dbReference type="Gene3D" id="3.40.50.10860">
    <property type="entry name" value="Leucine Dehydrogenase, chain A, domain 1"/>
    <property type="match status" value="1"/>
</dbReference>
<organism evidence="12 13">
    <name type="scientific">Pseudidiomarina homiensis</name>
    <dbReference type="NCBI Taxonomy" id="364198"/>
    <lineage>
        <taxon>Bacteria</taxon>
        <taxon>Pseudomonadati</taxon>
        <taxon>Pseudomonadota</taxon>
        <taxon>Gammaproteobacteria</taxon>
        <taxon>Alteromonadales</taxon>
        <taxon>Idiomarinaceae</taxon>
        <taxon>Pseudidiomarina</taxon>
    </lineage>
</organism>
<feature type="binding site" evidence="8">
    <location>
        <position position="241"/>
    </location>
    <ligand>
        <name>NADP(+)</name>
        <dbReference type="ChEBI" id="CHEBI:58349"/>
    </ligand>
</feature>
<dbReference type="SUPFAM" id="SSF53223">
    <property type="entry name" value="Aminoacid dehydrogenase-like, N-terminal domain"/>
    <property type="match status" value="1"/>
</dbReference>
<feature type="binding site" evidence="8">
    <location>
        <position position="217"/>
    </location>
    <ligand>
        <name>NADP(+)</name>
        <dbReference type="ChEBI" id="CHEBI:58349"/>
    </ligand>
</feature>
<keyword evidence="13" id="KW-1185">Reference proteome</keyword>
<comment type="catalytic activity">
    <reaction evidence="7 8">
        <text>shikimate + NADP(+) = 3-dehydroshikimate + NADPH + H(+)</text>
        <dbReference type="Rhea" id="RHEA:17737"/>
        <dbReference type="ChEBI" id="CHEBI:15378"/>
        <dbReference type="ChEBI" id="CHEBI:16630"/>
        <dbReference type="ChEBI" id="CHEBI:36208"/>
        <dbReference type="ChEBI" id="CHEBI:57783"/>
        <dbReference type="ChEBI" id="CHEBI:58349"/>
        <dbReference type="EC" id="1.1.1.25"/>
    </reaction>
</comment>
<dbReference type="Pfam" id="PF01488">
    <property type="entry name" value="Shikimate_DH"/>
    <property type="match status" value="1"/>
</dbReference>
<dbReference type="EC" id="1.1.1.25" evidence="2 8"/>
<dbReference type="Pfam" id="PF08501">
    <property type="entry name" value="Shikimate_dh_N"/>
    <property type="match status" value="1"/>
</dbReference>
<dbReference type="GO" id="GO:0008652">
    <property type="term" value="P:amino acid biosynthetic process"/>
    <property type="evidence" value="ECO:0007669"/>
    <property type="project" value="UniProtKB-KW"/>
</dbReference>
<dbReference type="SUPFAM" id="SSF51735">
    <property type="entry name" value="NAD(P)-binding Rossmann-fold domains"/>
    <property type="match status" value="1"/>
</dbReference>
<dbReference type="NCBIfam" id="NF001310">
    <property type="entry name" value="PRK00258.1-2"/>
    <property type="match status" value="1"/>
</dbReference>
<feature type="domain" description="Shikimate dehydrogenase substrate binding N-terminal" evidence="10">
    <location>
        <begin position="5"/>
        <end position="87"/>
    </location>
</feature>
<comment type="subunit">
    <text evidence="8">Homodimer.</text>
</comment>
<dbReference type="PANTHER" id="PTHR21089:SF1">
    <property type="entry name" value="BIFUNCTIONAL 3-DEHYDROQUINATE DEHYDRATASE_SHIKIMATE DEHYDROGENASE, CHLOROPLASTIC"/>
    <property type="match status" value="1"/>
</dbReference>
<gene>
    <name evidence="8" type="primary">aroE</name>
    <name evidence="12" type="ORF">CWI70_08300</name>
</gene>
<feature type="binding site" evidence="8">
    <location>
        <position position="85"/>
    </location>
    <ligand>
        <name>shikimate</name>
        <dbReference type="ChEBI" id="CHEBI:36208"/>
    </ligand>
</feature>
<feature type="domain" description="Quinate/shikimate 5-dehydrogenase/glutamyl-tRNA reductase" evidence="9">
    <location>
        <begin position="120"/>
        <end position="174"/>
    </location>
</feature>
<feature type="active site" description="Proton acceptor" evidence="8">
    <location>
        <position position="64"/>
    </location>
</feature>
<feature type="binding site" evidence="8">
    <location>
        <position position="101"/>
    </location>
    <ligand>
        <name>shikimate</name>
        <dbReference type="ChEBI" id="CHEBI:36208"/>
    </ligand>
</feature>
<comment type="caution">
    <text evidence="12">The sequence shown here is derived from an EMBL/GenBank/DDBJ whole genome shotgun (WGS) entry which is preliminary data.</text>
</comment>
<evidence type="ECO:0000313" key="12">
    <source>
        <dbReference type="EMBL" id="RUO56718.1"/>
    </source>
</evidence>
<dbReference type="AlphaFoldDB" id="A0A432Y6V6"/>
<evidence type="ECO:0000313" key="13">
    <source>
        <dbReference type="Proteomes" id="UP000287649"/>
    </source>
</evidence>
<comment type="similarity">
    <text evidence="8">Belongs to the shikimate dehydrogenase family.</text>
</comment>
<dbReference type="InterPro" id="IPR011342">
    <property type="entry name" value="Shikimate_DH"/>
</dbReference>
<dbReference type="EMBL" id="PIPX01000001">
    <property type="protein sequence ID" value="RUO56718.1"/>
    <property type="molecule type" value="Genomic_DNA"/>
</dbReference>
<protein>
    <recommendedName>
        <fullName evidence="2 8">Shikimate dehydrogenase (NADP(+))</fullName>
        <shortName evidence="8">SDH</shortName>
        <ecNumber evidence="2 8">1.1.1.25</ecNumber>
    </recommendedName>
</protein>
<dbReference type="InterPro" id="IPR041121">
    <property type="entry name" value="SDH_C"/>
</dbReference>
<keyword evidence="5 8" id="KW-0560">Oxidoreductase</keyword>
<comment type="function">
    <text evidence="8">Involved in the biosynthesis of the chorismate, which leads to the biosynthesis of aromatic amino acids. Catalyzes the reversible NADPH linked reduction of 3-dehydroshikimate (DHSA) to yield shikimate (SA).</text>
</comment>
<evidence type="ECO:0000256" key="1">
    <source>
        <dbReference type="ARBA" id="ARBA00004871"/>
    </source>
</evidence>
<dbReference type="Proteomes" id="UP000287649">
    <property type="component" value="Unassembled WGS sequence"/>
</dbReference>
<dbReference type="InterPro" id="IPR013708">
    <property type="entry name" value="Shikimate_DH-bd_N"/>
</dbReference>
<evidence type="ECO:0000259" key="10">
    <source>
        <dbReference type="Pfam" id="PF08501"/>
    </source>
</evidence>
<feature type="binding site" evidence="8">
    <location>
        <begin position="13"/>
        <end position="15"/>
    </location>
    <ligand>
        <name>shikimate</name>
        <dbReference type="ChEBI" id="CHEBI:36208"/>
    </ligand>
</feature>
<feature type="domain" description="SDH C-terminal" evidence="11">
    <location>
        <begin position="241"/>
        <end position="269"/>
    </location>
</feature>
<dbReference type="GO" id="GO:0009423">
    <property type="term" value="P:chorismate biosynthetic process"/>
    <property type="evidence" value="ECO:0007669"/>
    <property type="project" value="UniProtKB-UniRule"/>
</dbReference>
<dbReference type="PANTHER" id="PTHR21089">
    <property type="entry name" value="SHIKIMATE DEHYDROGENASE"/>
    <property type="match status" value="1"/>
</dbReference>
<dbReference type="HAMAP" id="MF_00222">
    <property type="entry name" value="Shikimate_DH_AroE"/>
    <property type="match status" value="1"/>
</dbReference>